<feature type="compositionally biased region" description="Basic and acidic residues" evidence="2">
    <location>
        <begin position="222"/>
        <end position="269"/>
    </location>
</feature>
<dbReference type="AlphaFoldDB" id="A0AAD9FYX5"/>
<dbReference type="GO" id="GO:0005643">
    <property type="term" value="C:nuclear pore"/>
    <property type="evidence" value="ECO:0007669"/>
    <property type="project" value="UniProtKB-ARBA"/>
</dbReference>
<feature type="compositionally biased region" description="Basic and acidic residues" evidence="2">
    <location>
        <begin position="205"/>
        <end position="214"/>
    </location>
</feature>
<feature type="compositionally biased region" description="Basic and acidic residues" evidence="2">
    <location>
        <begin position="140"/>
        <end position="197"/>
    </location>
</feature>
<dbReference type="Proteomes" id="UP001259832">
    <property type="component" value="Unassembled WGS sequence"/>
</dbReference>
<evidence type="ECO:0000256" key="1">
    <source>
        <dbReference type="SAM" id="Coils"/>
    </source>
</evidence>
<accession>A0AAD9FYX5</accession>
<protein>
    <submittedName>
        <fullName evidence="3">Uncharacterized protein</fullName>
    </submittedName>
</protein>
<dbReference type="InterPro" id="IPR025574">
    <property type="entry name" value="Nucleoporin_FG_rpt"/>
</dbReference>
<feature type="region of interest" description="Disordered" evidence="2">
    <location>
        <begin position="334"/>
        <end position="373"/>
    </location>
</feature>
<comment type="caution">
    <text evidence="3">The sequence shown here is derived from an EMBL/GenBank/DDBJ whole genome shotgun (WGS) entry which is preliminary data.</text>
</comment>
<proteinExistence type="predicted"/>
<reference evidence="3" key="1">
    <citation type="submission" date="2023-08" db="EMBL/GenBank/DDBJ databases">
        <title>Reference Genome Resource for the Citrus Pathogen Phytophthora citrophthora.</title>
        <authorList>
            <person name="Moller H."/>
            <person name="Coetzee B."/>
            <person name="Rose L.J."/>
            <person name="Van Niekerk J.M."/>
        </authorList>
    </citation>
    <scope>NUCLEOTIDE SEQUENCE</scope>
    <source>
        <strain evidence="3">STE-U-9442</strain>
    </source>
</reference>
<dbReference type="Pfam" id="PF13634">
    <property type="entry name" value="Nucleoporin_FG"/>
    <property type="match status" value="1"/>
</dbReference>
<keyword evidence="1" id="KW-0175">Coiled coil</keyword>
<dbReference type="EMBL" id="JASMQC010000057">
    <property type="protein sequence ID" value="KAK1928800.1"/>
    <property type="molecule type" value="Genomic_DNA"/>
</dbReference>
<evidence type="ECO:0000313" key="3">
    <source>
        <dbReference type="EMBL" id="KAK1928800.1"/>
    </source>
</evidence>
<feature type="compositionally biased region" description="Basic and acidic residues" evidence="2">
    <location>
        <begin position="336"/>
        <end position="365"/>
    </location>
</feature>
<evidence type="ECO:0000313" key="4">
    <source>
        <dbReference type="Proteomes" id="UP001259832"/>
    </source>
</evidence>
<keyword evidence="4" id="KW-1185">Reference proteome</keyword>
<name>A0AAD9FYX5_9STRA</name>
<feature type="region of interest" description="Disordered" evidence="2">
    <location>
        <begin position="134"/>
        <end position="298"/>
    </location>
</feature>
<evidence type="ECO:0000256" key="2">
    <source>
        <dbReference type="SAM" id="MobiDB-lite"/>
    </source>
</evidence>
<gene>
    <name evidence="3" type="ORF">P3T76_015738</name>
</gene>
<organism evidence="3 4">
    <name type="scientific">Phytophthora citrophthora</name>
    <dbReference type="NCBI Taxonomy" id="4793"/>
    <lineage>
        <taxon>Eukaryota</taxon>
        <taxon>Sar</taxon>
        <taxon>Stramenopiles</taxon>
        <taxon>Oomycota</taxon>
        <taxon>Peronosporomycetes</taxon>
        <taxon>Peronosporales</taxon>
        <taxon>Peronosporaceae</taxon>
        <taxon>Phytophthora</taxon>
    </lineage>
</organism>
<sequence length="373" mass="41738">MGKSTDRNVTTEEEFFKLEQVLNQTADDTVNCLKLLKKHLSEYDSRNGNHFTHTAASYMRSDMRTAKDQATDLKHVAHQINKNHKPSKTEIESSRNMRDATEKAMENLKMTARNYDRENGQRMGVKGTVDAAVGGHHDKKHEQHGLMGDDKYKEKEDRGGLFGKDKEKEGGFFSSNKDEHDKQGGLFGKSKDEHEKQGGLFGSSDKNKDEHEKQGGLFGSSDKNKDEHNRGFFGGNDKDEHNRGILGGNDKDEHNRGILGGNDKDEHNRGILGGNEKGEHHRGFFGGDDKNGGGITGSSETVETIVKKVLRDNFSLKALDQQINDAEKSLSPSIVERAKEKIHDVKEKIKGDKSEPAHGHYDEGHHHKHKVLP</sequence>
<feature type="coiled-coil region" evidence="1">
    <location>
        <begin position="91"/>
        <end position="118"/>
    </location>
</feature>
<feature type="compositionally biased region" description="Basic and acidic residues" evidence="2">
    <location>
        <begin position="276"/>
        <end position="291"/>
    </location>
</feature>